<protein>
    <submittedName>
        <fullName evidence="7">Uncharacterized protein</fullName>
    </submittedName>
</protein>
<gene>
    <name evidence="6" type="ORF">KIK155_LOCUS7825</name>
    <name evidence="7" type="ORF">TOA249_LOCUS30341</name>
</gene>
<dbReference type="Proteomes" id="UP000663865">
    <property type="component" value="Unassembled WGS sequence"/>
</dbReference>
<evidence type="ECO:0000313" key="6">
    <source>
        <dbReference type="EMBL" id="CAF3397726.1"/>
    </source>
</evidence>
<accession>A0A821UU76</accession>
<proteinExistence type="predicted"/>
<evidence type="ECO:0000256" key="1">
    <source>
        <dbReference type="ARBA" id="ARBA00004141"/>
    </source>
</evidence>
<dbReference type="PANTHER" id="PTHR23423">
    <property type="entry name" value="ORGANIC SOLUTE TRANSPORTER-RELATED"/>
    <property type="match status" value="1"/>
</dbReference>
<dbReference type="SMART" id="SM01417">
    <property type="entry name" value="Solute_trans_a"/>
    <property type="match status" value="1"/>
</dbReference>
<feature type="transmembrane region" description="Helical" evidence="5">
    <location>
        <begin position="151"/>
        <end position="173"/>
    </location>
</feature>
<evidence type="ECO:0000256" key="5">
    <source>
        <dbReference type="SAM" id="Phobius"/>
    </source>
</evidence>
<dbReference type="EMBL" id="CAJOBS010005207">
    <property type="protein sequence ID" value="CAF4895697.1"/>
    <property type="molecule type" value="Genomic_DNA"/>
</dbReference>
<feature type="transmembrane region" description="Helical" evidence="5">
    <location>
        <begin position="223"/>
        <end position="242"/>
    </location>
</feature>
<evidence type="ECO:0000256" key="2">
    <source>
        <dbReference type="ARBA" id="ARBA00022692"/>
    </source>
</evidence>
<feature type="transmembrane region" description="Helical" evidence="5">
    <location>
        <begin position="92"/>
        <end position="115"/>
    </location>
</feature>
<dbReference type="EMBL" id="CAJNYV010000988">
    <property type="protein sequence ID" value="CAF3397726.1"/>
    <property type="molecule type" value="Genomic_DNA"/>
</dbReference>
<keyword evidence="3 5" id="KW-1133">Transmembrane helix</keyword>
<feature type="transmembrane region" description="Helical" evidence="5">
    <location>
        <begin position="127"/>
        <end position="145"/>
    </location>
</feature>
<dbReference type="Proteomes" id="UP000663838">
    <property type="component" value="Unassembled WGS sequence"/>
</dbReference>
<evidence type="ECO:0000313" key="8">
    <source>
        <dbReference type="Proteomes" id="UP000663838"/>
    </source>
</evidence>
<dbReference type="GO" id="GO:0016020">
    <property type="term" value="C:membrane"/>
    <property type="evidence" value="ECO:0007669"/>
    <property type="project" value="UniProtKB-SubCell"/>
</dbReference>
<dbReference type="InterPro" id="IPR005178">
    <property type="entry name" value="Ostalpha/TMEM184C"/>
</dbReference>
<sequence>MLSAYITSMPNLILPAIYSHHQQRSFEMTKAQRGPRSTSSCRREVLSILKNEVTWGIVAILGCAIALAIIWATNSPIAWQKYKDPAHEQGLIAIIGGIFAIVSSFMSLIQIIQHFIHKSHQSSQKRIIRILAIVPIYTMTSWLSLLFFEAAIYMEFVQACYEAYVIYCFLILLTKYLGGHRGVEEAIMLKERVRLTFPLGFCRLTPNKAWVWYFKVGILQYSWITPLCACIVVVLNLTGLYGNGQWSFNRGYSYITIIINISQILALYTLVTFYINVKKELRPFKPLPKFIAIKLIVFFIFWQSVPMSGLAAVGVLRNTQCDSTTDTSCHGSITGLTVEQEKILLSNVLICVEMFFFSTAHHWIYSWKSYADGSLRELMQYRYHHMNNNQNDEDANIIITNS</sequence>
<evidence type="ECO:0000256" key="4">
    <source>
        <dbReference type="ARBA" id="ARBA00023136"/>
    </source>
</evidence>
<evidence type="ECO:0000313" key="7">
    <source>
        <dbReference type="EMBL" id="CAF4895697.1"/>
    </source>
</evidence>
<reference evidence="7" key="1">
    <citation type="submission" date="2021-02" db="EMBL/GenBank/DDBJ databases">
        <authorList>
            <person name="Nowell W R."/>
        </authorList>
    </citation>
    <scope>NUCLEOTIDE SEQUENCE</scope>
</reference>
<organism evidence="7 8">
    <name type="scientific">Rotaria socialis</name>
    <dbReference type="NCBI Taxonomy" id="392032"/>
    <lineage>
        <taxon>Eukaryota</taxon>
        <taxon>Metazoa</taxon>
        <taxon>Spiralia</taxon>
        <taxon>Gnathifera</taxon>
        <taxon>Rotifera</taxon>
        <taxon>Eurotatoria</taxon>
        <taxon>Bdelloidea</taxon>
        <taxon>Philodinida</taxon>
        <taxon>Philodinidae</taxon>
        <taxon>Rotaria</taxon>
    </lineage>
</organism>
<feature type="transmembrane region" description="Helical" evidence="5">
    <location>
        <begin position="295"/>
        <end position="316"/>
    </location>
</feature>
<feature type="transmembrane region" description="Helical" evidence="5">
    <location>
        <begin position="53"/>
        <end position="72"/>
    </location>
</feature>
<keyword evidence="4 5" id="KW-0472">Membrane</keyword>
<dbReference type="Pfam" id="PF03619">
    <property type="entry name" value="Solute_trans_a"/>
    <property type="match status" value="1"/>
</dbReference>
<evidence type="ECO:0000256" key="3">
    <source>
        <dbReference type="ARBA" id="ARBA00022989"/>
    </source>
</evidence>
<keyword evidence="2 5" id="KW-0812">Transmembrane</keyword>
<feature type="transmembrane region" description="Helical" evidence="5">
    <location>
        <begin position="254"/>
        <end position="275"/>
    </location>
</feature>
<name>A0A821UU76_9BILA</name>
<comment type="subcellular location">
    <subcellularLocation>
        <location evidence="1">Membrane</location>
        <topology evidence="1">Multi-pass membrane protein</topology>
    </subcellularLocation>
</comment>
<dbReference type="AlphaFoldDB" id="A0A821UU76"/>
<comment type="caution">
    <text evidence="7">The sequence shown here is derived from an EMBL/GenBank/DDBJ whole genome shotgun (WGS) entry which is preliminary data.</text>
</comment>